<feature type="non-terminal residue" evidence="2">
    <location>
        <position position="135"/>
    </location>
</feature>
<dbReference type="PANTHER" id="PTHR33415">
    <property type="entry name" value="PROTEIN EMBRYO DEFECTIVE 514"/>
    <property type="match status" value="1"/>
</dbReference>
<dbReference type="GO" id="GO:0009507">
    <property type="term" value="C:chloroplast"/>
    <property type="evidence" value="ECO:0007669"/>
    <property type="project" value="TreeGrafter"/>
</dbReference>
<dbReference type="Gene3D" id="3.10.450.40">
    <property type="match status" value="1"/>
</dbReference>
<comment type="caution">
    <text evidence="2">The sequence shown here is derived from an EMBL/GenBank/DDBJ whole genome shotgun (WGS) entry which is preliminary data.</text>
</comment>
<feature type="non-terminal residue" evidence="2">
    <location>
        <position position="1"/>
    </location>
</feature>
<organism evidence="2 3">
    <name type="scientific">Taxus chinensis</name>
    <name type="common">Chinese yew</name>
    <name type="synonym">Taxus wallichiana var. chinensis</name>
    <dbReference type="NCBI Taxonomy" id="29808"/>
    <lineage>
        <taxon>Eukaryota</taxon>
        <taxon>Viridiplantae</taxon>
        <taxon>Streptophyta</taxon>
        <taxon>Embryophyta</taxon>
        <taxon>Tracheophyta</taxon>
        <taxon>Spermatophyta</taxon>
        <taxon>Pinopsida</taxon>
        <taxon>Pinidae</taxon>
        <taxon>Conifers II</taxon>
        <taxon>Cupressales</taxon>
        <taxon>Taxaceae</taxon>
        <taxon>Taxus</taxon>
    </lineage>
</organism>
<accession>A0AA38BVZ7</accession>
<dbReference type="Pfam" id="PF11523">
    <property type="entry name" value="DUF3223"/>
    <property type="match status" value="1"/>
</dbReference>
<dbReference type="GO" id="GO:0009658">
    <property type="term" value="P:chloroplast organization"/>
    <property type="evidence" value="ECO:0007669"/>
    <property type="project" value="TreeGrafter"/>
</dbReference>
<reference evidence="2 3" key="1">
    <citation type="journal article" date="2021" name="Nat. Plants">
        <title>The Taxus genome provides insights into paclitaxel biosynthesis.</title>
        <authorList>
            <person name="Xiong X."/>
            <person name="Gou J."/>
            <person name="Liao Q."/>
            <person name="Li Y."/>
            <person name="Zhou Q."/>
            <person name="Bi G."/>
            <person name="Li C."/>
            <person name="Du R."/>
            <person name="Wang X."/>
            <person name="Sun T."/>
            <person name="Guo L."/>
            <person name="Liang H."/>
            <person name="Lu P."/>
            <person name="Wu Y."/>
            <person name="Zhang Z."/>
            <person name="Ro D.K."/>
            <person name="Shang Y."/>
            <person name="Huang S."/>
            <person name="Yan J."/>
        </authorList>
    </citation>
    <scope>NUCLEOTIDE SEQUENCE [LARGE SCALE GENOMIC DNA]</scope>
    <source>
        <strain evidence="2">Ta-2019</strain>
    </source>
</reference>
<keyword evidence="3" id="KW-1185">Reference proteome</keyword>
<protein>
    <submittedName>
        <fullName evidence="2">Uncharacterized protein</fullName>
    </submittedName>
</protein>
<dbReference type="EMBL" id="JAHRHJ020003813">
    <property type="protein sequence ID" value="KAH9288448.1"/>
    <property type="molecule type" value="Genomic_DNA"/>
</dbReference>
<evidence type="ECO:0000313" key="3">
    <source>
        <dbReference type="Proteomes" id="UP000824469"/>
    </source>
</evidence>
<evidence type="ECO:0000256" key="1">
    <source>
        <dbReference type="SAM" id="MobiDB-lite"/>
    </source>
</evidence>
<dbReference type="InterPro" id="IPR044673">
    <property type="entry name" value="DCL-like"/>
</dbReference>
<gene>
    <name evidence="2" type="ORF">KI387_032565</name>
</gene>
<dbReference type="Proteomes" id="UP000824469">
    <property type="component" value="Unassembled WGS sequence"/>
</dbReference>
<proteinExistence type="predicted"/>
<evidence type="ECO:0000313" key="2">
    <source>
        <dbReference type="EMBL" id="KAH9288448.1"/>
    </source>
</evidence>
<feature type="compositionally biased region" description="Acidic residues" evidence="1">
    <location>
        <begin position="52"/>
        <end position="65"/>
    </location>
</feature>
<name>A0AA38BVZ7_TAXCH</name>
<dbReference type="GO" id="GO:1901259">
    <property type="term" value="P:chloroplast rRNA processing"/>
    <property type="evidence" value="ECO:0007669"/>
    <property type="project" value="TreeGrafter"/>
</dbReference>
<dbReference type="AlphaFoldDB" id="A0AA38BVZ7"/>
<feature type="region of interest" description="Disordered" evidence="1">
    <location>
        <begin position="1"/>
        <end position="70"/>
    </location>
</feature>
<dbReference type="PANTHER" id="PTHR33415:SF15">
    <property type="entry name" value="PROTEIN DCL HOMOLOG, CHLOROPLASTIC"/>
    <property type="match status" value="1"/>
</dbReference>
<sequence>LHCSAVRTGGSGDDGVIPALLERPAYAPKQEKIDSSSSSSEEGDAVGSLSDLFDDEDDEEEEDGEQNFANWIDWEDEILRETEPLKRHVKMILHSPRYRSGGRLTPQDEKIILEKLLPYHPEFEEKSGPGVDFIS</sequence>